<gene>
    <name evidence="2" type="ORF">CRHIZ90672A_00017751</name>
</gene>
<evidence type="ECO:0000313" key="2">
    <source>
        <dbReference type="EMBL" id="CAH0017633.1"/>
    </source>
</evidence>
<proteinExistence type="predicted"/>
<name>A0A9N9YG17_9HYPO</name>
<dbReference type="OrthoDB" id="10505897at2759"/>
<organism evidence="2 3">
    <name type="scientific">Clonostachys rhizophaga</name>
    <dbReference type="NCBI Taxonomy" id="160324"/>
    <lineage>
        <taxon>Eukaryota</taxon>
        <taxon>Fungi</taxon>
        <taxon>Dikarya</taxon>
        <taxon>Ascomycota</taxon>
        <taxon>Pezizomycotina</taxon>
        <taxon>Sordariomycetes</taxon>
        <taxon>Hypocreomycetidae</taxon>
        <taxon>Hypocreales</taxon>
        <taxon>Bionectriaceae</taxon>
        <taxon>Clonostachys</taxon>
    </lineage>
</organism>
<dbReference type="Proteomes" id="UP000696573">
    <property type="component" value="Unassembled WGS sequence"/>
</dbReference>
<feature type="non-terminal residue" evidence="2">
    <location>
        <position position="80"/>
    </location>
</feature>
<feature type="signal peptide" evidence="1">
    <location>
        <begin position="1"/>
        <end position="32"/>
    </location>
</feature>
<feature type="chain" id="PRO_5040263387" evidence="1">
    <location>
        <begin position="33"/>
        <end position="80"/>
    </location>
</feature>
<evidence type="ECO:0000256" key="1">
    <source>
        <dbReference type="SAM" id="SignalP"/>
    </source>
</evidence>
<keyword evidence="1" id="KW-0732">Signal</keyword>
<reference evidence="2" key="1">
    <citation type="submission" date="2021-10" db="EMBL/GenBank/DDBJ databases">
        <authorList>
            <person name="Piombo E."/>
        </authorList>
    </citation>
    <scope>NUCLEOTIDE SEQUENCE</scope>
</reference>
<sequence>MGMGSSPGGRTGGRSPLVSLLVALPLFTWTSSTPPIPSTQAGNRLSSGIILPGRCSHGQIAARSPLGSAICLLKGWQPPL</sequence>
<protein>
    <submittedName>
        <fullName evidence="2">Uncharacterized protein</fullName>
    </submittedName>
</protein>
<evidence type="ECO:0000313" key="3">
    <source>
        <dbReference type="Proteomes" id="UP000696573"/>
    </source>
</evidence>
<dbReference type="AlphaFoldDB" id="A0A9N9YG17"/>
<keyword evidence="3" id="KW-1185">Reference proteome</keyword>
<dbReference type="EMBL" id="CABFNQ020000511">
    <property type="protein sequence ID" value="CAH0017633.1"/>
    <property type="molecule type" value="Genomic_DNA"/>
</dbReference>
<comment type="caution">
    <text evidence="2">The sequence shown here is derived from an EMBL/GenBank/DDBJ whole genome shotgun (WGS) entry which is preliminary data.</text>
</comment>
<accession>A0A9N9YG17</accession>